<proteinExistence type="predicted"/>
<evidence type="ECO:0000256" key="1">
    <source>
        <dbReference type="SAM" id="MobiDB-lite"/>
    </source>
</evidence>
<evidence type="ECO:0000313" key="2">
    <source>
        <dbReference type="EMBL" id="GJT48045.1"/>
    </source>
</evidence>
<evidence type="ECO:0000313" key="3">
    <source>
        <dbReference type="Proteomes" id="UP001151760"/>
    </source>
</evidence>
<name>A0ABQ5EAX6_9ASTR</name>
<feature type="compositionally biased region" description="Low complexity" evidence="1">
    <location>
        <begin position="325"/>
        <end position="345"/>
    </location>
</feature>
<gene>
    <name evidence="2" type="ORF">Tco_0974202</name>
</gene>
<feature type="region of interest" description="Disordered" evidence="1">
    <location>
        <begin position="315"/>
        <end position="345"/>
    </location>
</feature>
<reference evidence="2" key="2">
    <citation type="submission" date="2022-01" db="EMBL/GenBank/DDBJ databases">
        <authorList>
            <person name="Yamashiro T."/>
            <person name="Shiraishi A."/>
            <person name="Satake H."/>
            <person name="Nakayama K."/>
        </authorList>
    </citation>
    <scope>NUCLEOTIDE SEQUENCE</scope>
</reference>
<dbReference type="EMBL" id="BQNB010016119">
    <property type="protein sequence ID" value="GJT48045.1"/>
    <property type="molecule type" value="Genomic_DNA"/>
</dbReference>
<protein>
    <submittedName>
        <fullName evidence="2">Uncharacterized protein</fullName>
    </submittedName>
</protein>
<comment type="caution">
    <text evidence="2">The sequence shown here is derived from an EMBL/GenBank/DDBJ whole genome shotgun (WGS) entry which is preliminary data.</text>
</comment>
<sequence>MSFLKALVEQDRIASKVDYNIIRPYSGDNVYRLRDIPALTKNQSTVSPDGVTQMGRERETFAEAVNAWNDWRFEPGNICVLPSYSANKGINKIRWQNEMLPAHPLQEQMSRLLPLLSGLTFGESNYFFYVTKIQKNPIFQISVDILSNTNFFQAFTASANVPAIYLQQFWKTMSYNEKTGVYSCQLDEQWFRSKCWFSLLRKAIAFTPSTQLTFELRRLLIWEESLLNGIQIFFSNTKQATKPVGRFPKKKVLLSFPYGRFSKCDILLLAEINNIHRVPDFCVVWNGNPDPLITEAIRQSSYYPMYMKMVAENTKKTPQESASVQPATKRATPKKPTTTTPVQTKTKQLLLIQEPSMRKAFHRKLGKGKPAFQLVDEEDVAQQDSIPQRDDDDPDRELSSFDLAFSATGRDLIGRSDQSGFQCQKQLQKHDVVERERPLIREILKWETSVKDHKRKHDSDNDEDDDDDEALLLDSNRNLILESETLRTISDDISKQDMKGMTQIWRDTTNKRSHFPCDKERKIALSISKLKAARYLDFGLEELVPSLWVESERDDYLSDVYDSLTGGLGEGIYINKHSESFLIVKQSDRDANSHDIISTKIYDRPMPGAVVTETEMIKENDEVNELHKHFIVILPEHPSETMVFHNEDGNPARANIKQALGSKELTVIDHLTQNQNSRRYLKDGDGDGNSQF</sequence>
<dbReference type="Proteomes" id="UP001151760">
    <property type="component" value="Unassembled WGS sequence"/>
</dbReference>
<feature type="region of interest" description="Disordered" evidence="1">
    <location>
        <begin position="372"/>
        <end position="398"/>
    </location>
</feature>
<reference evidence="2" key="1">
    <citation type="journal article" date="2022" name="Int. J. Mol. Sci.">
        <title>Draft Genome of Tanacetum Coccineum: Genomic Comparison of Closely Related Tanacetum-Family Plants.</title>
        <authorList>
            <person name="Yamashiro T."/>
            <person name="Shiraishi A."/>
            <person name="Nakayama K."/>
            <person name="Satake H."/>
        </authorList>
    </citation>
    <scope>NUCLEOTIDE SEQUENCE</scope>
</reference>
<keyword evidence="3" id="KW-1185">Reference proteome</keyword>
<organism evidence="2 3">
    <name type="scientific">Tanacetum coccineum</name>
    <dbReference type="NCBI Taxonomy" id="301880"/>
    <lineage>
        <taxon>Eukaryota</taxon>
        <taxon>Viridiplantae</taxon>
        <taxon>Streptophyta</taxon>
        <taxon>Embryophyta</taxon>
        <taxon>Tracheophyta</taxon>
        <taxon>Spermatophyta</taxon>
        <taxon>Magnoliopsida</taxon>
        <taxon>eudicotyledons</taxon>
        <taxon>Gunneridae</taxon>
        <taxon>Pentapetalae</taxon>
        <taxon>asterids</taxon>
        <taxon>campanulids</taxon>
        <taxon>Asterales</taxon>
        <taxon>Asteraceae</taxon>
        <taxon>Asteroideae</taxon>
        <taxon>Anthemideae</taxon>
        <taxon>Anthemidinae</taxon>
        <taxon>Tanacetum</taxon>
    </lineage>
</organism>
<accession>A0ABQ5EAX6</accession>